<reference evidence="2 3" key="1">
    <citation type="journal article" date="2014" name="Am. J. Bot.">
        <title>Genome assembly and annotation for red clover (Trifolium pratense; Fabaceae).</title>
        <authorList>
            <person name="Istvanek J."/>
            <person name="Jaros M."/>
            <person name="Krenek A."/>
            <person name="Repkova J."/>
        </authorList>
    </citation>
    <scope>NUCLEOTIDE SEQUENCE [LARGE SCALE GENOMIC DNA]</scope>
    <source>
        <strain evidence="3">cv. Tatra</strain>
        <tissue evidence="2">Young leaves</tissue>
    </source>
</reference>
<gene>
    <name evidence="2" type="ORF">L195_g023709</name>
</gene>
<organism evidence="2 3">
    <name type="scientific">Trifolium pratense</name>
    <name type="common">Red clover</name>
    <dbReference type="NCBI Taxonomy" id="57577"/>
    <lineage>
        <taxon>Eukaryota</taxon>
        <taxon>Viridiplantae</taxon>
        <taxon>Streptophyta</taxon>
        <taxon>Embryophyta</taxon>
        <taxon>Tracheophyta</taxon>
        <taxon>Spermatophyta</taxon>
        <taxon>Magnoliopsida</taxon>
        <taxon>eudicotyledons</taxon>
        <taxon>Gunneridae</taxon>
        <taxon>Pentapetalae</taxon>
        <taxon>rosids</taxon>
        <taxon>fabids</taxon>
        <taxon>Fabales</taxon>
        <taxon>Fabaceae</taxon>
        <taxon>Papilionoideae</taxon>
        <taxon>50 kb inversion clade</taxon>
        <taxon>NPAAA clade</taxon>
        <taxon>Hologalegina</taxon>
        <taxon>IRL clade</taxon>
        <taxon>Trifolieae</taxon>
        <taxon>Trifolium</taxon>
    </lineage>
</organism>
<reference evidence="2 3" key="2">
    <citation type="journal article" date="2017" name="Front. Plant Sci.">
        <title>Gene Classification and Mining of Molecular Markers Useful in Red Clover (Trifolium pratense) Breeding.</title>
        <authorList>
            <person name="Istvanek J."/>
            <person name="Dluhosova J."/>
            <person name="Dluhos P."/>
            <person name="Patkova L."/>
            <person name="Nedelnik J."/>
            <person name="Repkova J."/>
        </authorList>
    </citation>
    <scope>NUCLEOTIDE SEQUENCE [LARGE SCALE GENOMIC DNA]</scope>
    <source>
        <strain evidence="3">cv. Tatra</strain>
        <tissue evidence="2">Young leaves</tissue>
    </source>
</reference>
<proteinExistence type="predicted"/>
<name>A0A2K3NBM1_TRIPR</name>
<dbReference type="AlphaFoldDB" id="A0A2K3NBM1"/>
<feature type="non-terminal residue" evidence="2">
    <location>
        <position position="1"/>
    </location>
</feature>
<dbReference type="EMBL" id="ASHM01018912">
    <property type="protein sequence ID" value="PNY00429.1"/>
    <property type="molecule type" value="Genomic_DNA"/>
</dbReference>
<protein>
    <submittedName>
        <fullName evidence="2">Uncharacterized protein</fullName>
    </submittedName>
</protein>
<accession>A0A2K3NBM1</accession>
<comment type="caution">
    <text evidence="2">The sequence shown here is derived from an EMBL/GenBank/DDBJ whole genome shotgun (WGS) entry which is preliminary data.</text>
</comment>
<feature type="compositionally biased region" description="Polar residues" evidence="1">
    <location>
        <begin position="42"/>
        <end position="57"/>
    </location>
</feature>
<evidence type="ECO:0000313" key="2">
    <source>
        <dbReference type="EMBL" id="PNY00429.1"/>
    </source>
</evidence>
<evidence type="ECO:0000313" key="3">
    <source>
        <dbReference type="Proteomes" id="UP000236291"/>
    </source>
</evidence>
<dbReference type="Proteomes" id="UP000236291">
    <property type="component" value="Unassembled WGS sequence"/>
</dbReference>
<feature type="region of interest" description="Disordered" evidence="1">
    <location>
        <begin position="36"/>
        <end position="57"/>
    </location>
</feature>
<evidence type="ECO:0000256" key="1">
    <source>
        <dbReference type="SAM" id="MobiDB-lite"/>
    </source>
</evidence>
<sequence length="140" mass="15418">DKDDLSKKKSRQEPKQIYVPVVENANTEIVDLEVSSPKEGNIDTSNIVTSPMPKSSTMFLDNVDKVTSPNKGESSGDREMKMQVGSDPVAISSNQVVAVEDSIIEDSTRVEVPVQVEDELAKKSSDIASRSPILVRYEFF</sequence>